<reference evidence="1" key="1">
    <citation type="journal article" date="2019" name="Sci. Rep.">
        <title>Draft genome of Tanacetum cinerariifolium, the natural source of mosquito coil.</title>
        <authorList>
            <person name="Yamashiro T."/>
            <person name="Shiraishi A."/>
            <person name="Satake H."/>
            <person name="Nakayama K."/>
        </authorList>
    </citation>
    <scope>NUCLEOTIDE SEQUENCE</scope>
</reference>
<dbReference type="EMBL" id="BKCJ010329027">
    <property type="protein sequence ID" value="GEZ82775.1"/>
    <property type="molecule type" value="Genomic_DNA"/>
</dbReference>
<accession>A0A699ISA2</accession>
<evidence type="ECO:0000313" key="1">
    <source>
        <dbReference type="EMBL" id="GEZ82775.1"/>
    </source>
</evidence>
<gene>
    <name evidence="1" type="ORF">Tci_554748</name>
</gene>
<feature type="non-terminal residue" evidence="1">
    <location>
        <position position="1"/>
    </location>
</feature>
<proteinExistence type="predicted"/>
<protein>
    <recommendedName>
        <fullName evidence="2">Retrovirus-related Pol polyprotein from transposon TNT 1-94</fullName>
    </recommendedName>
</protein>
<evidence type="ECO:0008006" key="2">
    <source>
        <dbReference type="Google" id="ProtNLM"/>
    </source>
</evidence>
<organism evidence="1">
    <name type="scientific">Tanacetum cinerariifolium</name>
    <name type="common">Dalmatian daisy</name>
    <name type="synonym">Chrysanthemum cinerariifolium</name>
    <dbReference type="NCBI Taxonomy" id="118510"/>
    <lineage>
        <taxon>Eukaryota</taxon>
        <taxon>Viridiplantae</taxon>
        <taxon>Streptophyta</taxon>
        <taxon>Embryophyta</taxon>
        <taxon>Tracheophyta</taxon>
        <taxon>Spermatophyta</taxon>
        <taxon>Magnoliopsida</taxon>
        <taxon>eudicotyledons</taxon>
        <taxon>Gunneridae</taxon>
        <taxon>Pentapetalae</taxon>
        <taxon>asterids</taxon>
        <taxon>campanulids</taxon>
        <taxon>Asterales</taxon>
        <taxon>Asteraceae</taxon>
        <taxon>Asteroideae</taxon>
        <taxon>Anthemideae</taxon>
        <taxon>Anthemidinae</taxon>
        <taxon>Tanacetum</taxon>
    </lineage>
</organism>
<comment type="caution">
    <text evidence="1">The sequence shown here is derived from an EMBL/GenBank/DDBJ whole genome shotgun (WGS) entry which is preliminary data.</text>
</comment>
<sequence length="388" mass="45078">DKTPYDLLYGKVPNLSYLKVWSYEALVKRDTPDKLQQRSSKYAEFFEKNFLYQKVSGRVGELEEIQDEDTSPSEITSEIPIKVKGYEPPHEEEALARRRKWPFKKTTDMDGIVHTYKAHLVAKEAKYIAALEAEMEAVWIKKFISSLDFSKRFVPQRELYDEQALHLITDQSASSHVKIEAPRKLSKMKAVVQQYHIDKQCFEFQKKQFLFENDRLLDQIISQDIVNIVVNSSVDPNISVNVNSSVAMIEYVNYVEICDKCLELESEFIKQHNMIEKDEYIRLSKRFSNIEQHCISLEIAMQLNKGIFQKNNTSVSQTEPSFDQLFIINNLKAKLSAKDMTIKKLKAHIKHVSETSTSEGVKKDIDEIETINIKLEHRVTRLIAEMSI</sequence>
<name>A0A699ISA2_TANCI</name>
<dbReference type="AlphaFoldDB" id="A0A699ISA2"/>